<accession>A0ABU8MFK6</accession>
<evidence type="ECO:0000313" key="3">
    <source>
        <dbReference type="Proteomes" id="UP001385809"/>
    </source>
</evidence>
<organism evidence="2 3">
    <name type="scientific">Actinomycetospora aurantiaca</name>
    <dbReference type="NCBI Taxonomy" id="3129233"/>
    <lineage>
        <taxon>Bacteria</taxon>
        <taxon>Bacillati</taxon>
        <taxon>Actinomycetota</taxon>
        <taxon>Actinomycetes</taxon>
        <taxon>Pseudonocardiales</taxon>
        <taxon>Pseudonocardiaceae</taxon>
        <taxon>Actinomycetospora</taxon>
    </lineage>
</organism>
<dbReference type="PANTHER" id="PTHR23026">
    <property type="entry name" value="NADPH NITROREDUCTASE"/>
    <property type="match status" value="1"/>
</dbReference>
<dbReference type="NCBIfam" id="NF047509">
    <property type="entry name" value="Rv3131_FMN_oxido"/>
    <property type="match status" value="1"/>
</dbReference>
<dbReference type="InterPro" id="IPR000415">
    <property type="entry name" value="Nitroreductase-like"/>
</dbReference>
<dbReference type="EMBL" id="JBBEGN010000001">
    <property type="protein sequence ID" value="MEJ2866132.1"/>
    <property type="molecule type" value="Genomic_DNA"/>
</dbReference>
<protein>
    <submittedName>
        <fullName evidence="2">Nitroreductase</fullName>
    </submittedName>
</protein>
<sequence>MTRAPSGAEEVLAAGALAPSAHNSQPWELRAVASDVYEVRGDPRRALPVSDPDGRAVRVAGGAALLNMRFAVRARGRRAHVHLLPDPADPWSLARLQVGGPLAPTAPERALADAIPRRHTTRRAFLDLPVALAARAALRRAAEAERGWLCWLDDPTQRREVELLVAAARRAQEADPAWVAERSAHTGCARGALDGLTADAGGPRPPVDDPWRVDLTGGRGEPDGRESEPLILVLGTFVDRPLAQVQAGQALQRVLLTATVYGLAASFVAPPLEVPEHRAALRGLLGGGLWPQAMLRVGHGVDGVPVPRRPVAGA</sequence>
<dbReference type="Proteomes" id="UP001385809">
    <property type="component" value="Unassembled WGS sequence"/>
</dbReference>
<name>A0ABU8MFK6_9PSEU</name>
<dbReference type="PANTHER" id="PTHR23026:SF123">
    <property type="entry name" value="NAD(P)H NITROREDUCTASE RV3131-RELATED"/>
    <property type="match status" value="1"/>
</dbReference>
<feature type="region of interest" description="Disordered" evidence="1">
    <location>
        <begin position="195"/>
        <end position="225"/>
    </location>
</feature>
<dbReference type="SUPFAM" id="SSF55469">
    <property type="entry name" value="FMN-dependent nitroreductase-like"/>
    <property type="match status" value="2"/>
</dbReference>
<evidence type="ECO:0000256" key="1">
    <source>
        <dbReference type="SAM" id="MobiDB-lite"/>
    </source>
</evidence>
<gene>
    <name evidence="2" type="ORF">WCD74_00055</name>
</gene>
<comment type="caution">
    <text evidence="2">The sequence shown here is derived from an EMBL/GenBank/DDBJ whole genome shotgun (WGS) entry which is preliminary data.</text>
</comment>
<dbReference type="InterPro" id="IPR050627">
    <property type="entry name" value="Nitroreductase/BluB"/>
</dbReference>
<proteinExistence type="predicted"/>
<dbReference type="Gene3D" id="3.40.109.10">
    <property type="entry name" value="NADH Oxidase"/>
    <property type="match status" value="1"/>
</dbReference>
<evidence type="ECO:0000313" key="2">
    <source>
        <dbReference type="EMBL" id="MEJ2866132.1"/>
    </source>
</evidence>
<reference evidence="2 3" key="1">
    <citation type="submission" date="2024-03" db="EMBL/GenBank/DDBJ databases">
        <title>Actinomycetospora sp. OC33-EN08, a novel actinomycete isolated from wild orchid (Aerides multiflora).</title>
        <authorList>
            <person name="Suriyachadkun C."/>
        </authorList>
    </citation>
    <scope>NUCLEOTIDE SEQUENCE [LARGE SCALE GENOMIC DNA]</scope>
    <source>
        <strain evidence="2 3">OC33-EN08</strain>
    </source>
</reference>
<keyword evidence="3" id="KW-1185">Reference proteome</keyword>
<dbReference type="RefSeq" id="WP_337692759.1">
    <property type="nucleotide sequence ID" value="NZ_JBBEGN010000001.1"/>
</dbReference>